<dbReference type="InterPro" id="IPR023365">
    <property type="entry name" value="Sortase_dom-sf"/>
</dbReference>
<name>A0A1F6DJH5_9BACT</name>
<dbReference type="Pfam" id="PF04203">
    <property type="entry name" value="Sortase"/>
    <property type="match status" value="1"/>
</dbReference>
<dbReference type="Proteomes" id="UP000176511">
    <property type="component" value="Unassembled WGS sequence"/>
</dbReference>
<reference evidence="2 3" key="1">
    <citation type="journal article" date="2016" name="Nat. Commun.">
        <title>Thousands of microbial genomes shed light on interconnected biogeochemical processes in an aquifer system.</title>
        <authorList>
            <person name="Anantharaman K."/>
            <person name="Brown C.T."/>
            <person name="Hug L.A."/>
            <person name="Sharon I."/>
            <person name="Castelle C.J."/>
            <person name="Probst A.J."/>
            <person name="Thomas B.C."/>
            <person name="Singh A."/>
            <person name="Wilkins M.J."/>
            <person name="Karaoz U."/>
            <person name="Brodie E.L."/>
            <person name="Williams K.H."/>
            <person name="Hubbard S.S."/>
            <person name="Banfield J.F."/>
        </authorList>
    </citation>
    <scope>NUCLEOTIDE SEQUENCE [LARGE SCALE GENOMIC DNA]</scope>
</reference>
<dbReference type="CDD" id="cd05829">
    <property type="entry name" value="Sortase_F"/>
    <property type="match status" value="1"/>
</dbReference>
<gene>
    <name evidence="2" type="ORF">A3C87_03415</name>
</gene>
<sequence length="210" mass="23466">MQQKITPKQVVLLVSLPGFMLLGMAPAAYLSQRNLPQEVNVLNAPSVQVEKYVPDLLTQEGEMIGVPVQLLIPKIGIRTGVIPVGTTLEGEMEVPERPDEVAWFHYGPRPGEIGSAVLAGHFGWKNNIPAVFDNLHKLREGDEIFVVDEDDTVITFVVREIRMYDKDESSFDVFVSNDGKAHLNLITCSGDWNVAERSRPQRLVVFTDRQ</sequence>
<dbReference type="GO" id="GO:0016787">
    <property type="term" value="F:hydrolase activity"/>
    <property type="evidence" value="ECO:0007669"/>
    <property type="project" value="UniProtKB-KW"/>
</dbReference>
<comment type="caution">
    <text evidence="2">The sequence shown here is derived from an EMBL/GenBank/DDBJ whole genome shotgun (WGS) entry which is preliminary data.</text>
</comment>
<keyword evidence="1" id="KW-0378">Hydrolase</keyword>
<dbReference type="InterPro" id="IPR042001">
    <property type="entry name" value="Sortase_F"/>
</dbReference>
<evidence type="ECO:0000313" key="2">
    <source>
        <dbReference type="EMBL" id="OGG61172.1"/>
    </source>
</evidence>
<dbReference type="Gene3D" id="2.40.260.10">
    <property type="entry name" value="Sortase"/>
    <property type="match status" value="1"/>
</dbReference>
<dbReference type="InterPro" id="IPR005754">
    <property type="entry name" value="Sortase"/>
</dbReference>
<dbReference type="STRING" id="1798491.A3C87_03415"/>
<organism evidence="2 3">
    <name type="scientific">Candidatus Kaiserbacteria bacterium RIFCSPHIGHO2_02_FULL_49_34</name>
    <dbReference type="NCBI Taxonomy" id="1798491"/>
    <lineage>
        <taxon>Bacteria</taxon>
        <taxon>Candidatus Kaiseribacteriota</taxon>
    </lineage>
</organism>
<evidence type="ECO:0000313" key="3">
    <source>
        <dbReference type="Proteomes" id="UP000176511"/>
    </source>
</evidence>
<evidence type="ECO:0000256" key="1">
    <source>
        <dbReference type="ARBA" id="ARBA00022801"/>
    </source>
</evidence>
<accession>A0A1F6DJH5</accession>
<dbReference type="AlphaFoldDB" id="A0A1F6DJH5"/>
<evidence type="ECO:0008006" key="4">
    <source>
        <dbReference type="Google" id="ProtNLM"/>
    </source>
</evidence>
<dbReference type="SUPFAM" id="SSF63817">
    <property type="entry name" value="Sortase"/>
    <property type="match status" value="1"/>
</dbReference>
<dbReference type="EMBL" id="MFLE01000025">
    <property type="protein sequence ID" value="OGG61172.1"/>
    <property type="molecule type" value="Genomic_DNA"/>
</dbReference>
<proteinExistence type="predicted"/>
<protein>
    <recommendedName>
        <fullName evidence="4">Sortase</fullName>
    </recommendedName>
</protein>